<dbReference type="Pfam" id="PF02902">
    <property type="entry name" value="Peptidase_C48"/>
    <property type="match status" value="1"/>
</dbReference>
<feature type="coiled-coil region" evidence="5">
    <location>
        <begin position="123"/>
        <end position="150"/>
    </location>
</feature>
<dbReference type="GO" id="GO:0005634">
    <property type="term" value="C:nucleus"/>
    <property type="evidence" value="ECO:0007669"/>
    <property type="project" value="TreeGrafter"/>
</dbReference>
<evidence type="ECO:0000256" key="2">
    <source>
        <dbReference type="ARBA" id="ARBA00022670"/>
    </source>
</evidence>
<keyword evidence="10" id="KW-1185">Reference proteome</keyword>
<dbReference type="GO" id="GO:0016926">
    <property type="term" value="P:protein desumoylation"/>
    <property type="evidence" value="ECO:0007669"/>
    <property type="project" value="TreeGrafter"/>
</dbReference>
<evidence type="ECO:0000313" key="9">
    <source>
        <dbReference type="EMBL" id="KAH0450251.1"/>
    </source>
</evidence>
<dbReference type="Proteomes" id="UP000775213">
    <property type="component" value="Unassembled WGS sequence"/>
</dbReference>
<dbReference type="InterPro" id="IPR003653">
    <property type="entry name" value="Peptidase_C48_C"/>
</dbReference>
<evidence type="ECO:0000256" key="1">
    <source>
        <dbReference type="ARBA" id="ARBA00005234"/>
    </source>
</evidence>
<proteinExistence type="inferred from homology"/>
<keyword evidence="5" id="KW-0175">Coiled coil</keyword>
<feature type="signal peptide" evidence="7">
    <location>
        <begin position="1"/>
        <end position="26"/>
    </location>
</feature>
<organism evidence="9 10">
    <name type="scientific">Dendrobium chrysotoxum</name>
    <name type="common">Orchid</name>
    <dbReference type="NCBI Taxonomy" id="161865"/>
    <lineage>
        <taxon>Eukaryota</taxon>
        <taxon>Viridiplantae</taxon>
        <taxon>Streptophyta</taxon>
        <taxon>Embryophyta</taxon>
        <taxon>Tracheophyta</taxon>
        <taxon>Spermatophyta</taxon>
        <taxon>Magnoliopsida</taxon>
        <taxon>Liliopsida</taxon>
        <taxon>Asparagales</taxon>
        <taxon>Orchidaceae</taxon>
        <taxon>Epidendroideae</taxon>
        <taxon>Malaxideae</taxon>
        <taxon>Dendrobiinae</taxon>
        <taxon>Dendrobium</taxon>
    </lineage>
</organism>
<feature type="compositionally biased region" description="Pro residues" evidence="6">
    <location>
        <begin position="64"/>
        <end position="98"/>
    </location>
</feature>
<evidence type="ECO:0000256" key="4">
    <source>
        <dbReference type="ARBA" id="ARBA00022807"/>
    </source>
</evidence>
<dbReference type="EMBL" id="JAGFBR010000018">
    <property type="protein sequence ID" value="KAH0450251.1"/>
    <property type="molecule type" value="Genomic_DNA"/>
</dbReference>
<gene>
    <name evidence="9" type="ORF">IEQ34_020943</name>
</gene>
<feature type="chain" id="PRO_5043496375" description="Ubiquitin-like protease family profile domain-containing protein" evidence="7">
    <location>
        <begin position="27"/>
        <end position="337"/>
    </location>
</feature>
<reference evidence="9 10" key="1">
    <citation type="journal article" date="2021" name="Hortic Res">
        <title>Chromosome-scale assembly of the Dendrobium chrysotoxum genome enhances the understanding of orchid evolution.</title>
        <authorList>
            <person name="Zhang Y."/>
            <person name="Zhang G.Q."/>
            <person name="Zhang D."/>
            <person name="Liu X.D."/>
            <person name="Xu X.Y."/>
            <person name="Sun W.H."/>
            <person name="Yu X."/>
            <person name="Zhu X."/>
            <person name="Wang Z.W."/>
            <person name="Zhao X."/>
            <person name="Zhong W.Y."/>
            <person name="Chen H."/>
            <person name="Yin W.L."/>
            <person name="Huang T."/>
            <person name="Niu S.C."/>
            <person name="Liu Z.J."/>
        </authorList>
    </citation>
    <scope>NUCLEOTIDE SEQUENCE [LARGE SCALE GENOMIC DNA]</scope>
    <source>
        <strain evidence="9">Lindl</strain>
    </source>
</reference>
<evidence type="ECO:0000256" key="6">
    <source>
        <dbReference type="SAM" id="MobiDB-lite"/>
    </source>
</evidence>
<dbReference type="PANTHER" id="PTHR12606">
    <property type="entry name" value="SENTRIN/SUMO-SPECIFIC PROTEASE"/>
    <property type="match status" value="1"/>
</dbReference>
<feature type="region of interest" description="Disordered" evidence="6">
    <location>
        <begin position="53"/>
        <end position="105"/>
    </location>
</feature>
<evidence type="ECO:0000256" key="7">
    <source>
        <dbReference type="SAM" id="SignalP"/>
    </source>
</evidence>
<evidence type="ECO:0000256" key="5">
    <source>
        <dbReference type="SAM" id="Coils"/>
    </source>
</evidence>
<keyword evidence="2" id="KW-0645">Protease</keyword>
<dbReference type="PANTHER" id="PTHR12606:SF141">
    <property type="entry name" value="GH15225P-RELATED"/>
    <property type="match status" value="1"/>
</dbReference>
<sequence>MEKPFGYINGFFPLLLIYLVLHNVTDEEVEQLGADLNALQNLDIRPNVYPIKLHSPKPKKIQTSPPPSPHSPHVEPPQSSPRPPTEPPQSSPRPPAEPPLSTEWSSVQNKLMEAIQKMCNRIEDNMGKRIELLEDNLKKFQATVDSLQDDIIFQSGNIEINRGDIDDILTNQYLADNHVDAFAFLLSEKRRILPKEFQNYLYISPLYRAYRGYKQDFQIFIQHINPDSIRESKLIVQPIYFQGHWVLVIGRLKDKIKQIHEDKAGAFPSDITTWKLQIVRGVPTQSNDYDCGIFVCKYMERVVLRQKMDWASLKDWQKYMPKFRAELGYALCLTTNM</sequence>
<comment type="caution">
    <text evidence="9">The sequence shown here is derived from an EMBL/GenBank/DDBJ whole genome shotgun (WGS) entry which is preliminary data.</text>
</comment>
<accession>A0AAV7G1S7</accession>
<dbReference type="InterPro" id="IPR038765">
    <property type="entry name" value="Papain-like_cys_pep_sf"/>
</dbReference>
<keyword evidence="7" id="KW-0732">Signal</keyword>
<feature type="domain" description="Ubiquitin-like protease family profile" evidence="8">
    <location>
        <begin position="158"/>
        <end position="302"/>
    </location>
</feature>
<keyword evidence="3" id="KW-0378">Hydrolase</keyword>
<dbReference type="GO" id="GO:0016929">
    <property type="term" value="F:deSUMOylase activity"/>
    <property type="evidence" value="ECO:0007669"/>
    <property type="project" value="TreeGrafter"/>
</dbReference>
<dbReference type="PROSITE" id="PS50600">
    <property type="entry name" value="ULP_PROTEASE"/>
    <property type="match status" value="1"/>
</dbReference>
<evidence type="ECO:0000313" key="10">
    <source>
        <dbReference type="Proteomes" id="UP000775213"/>
    </source>
</evidence>
<evidence type="ECO:0000256" key="3">
    <source>
        <dbReference type="ARBA" id="ARBA00022801"/>
    </source>
</evidence>
<dbReference type="SUPFAM" id="SSF54001">
    <property type="entry name" value="Cysteine proteinases"/>
    <property type="match status" value="1"/>
</dbReference>
<protein>
    <recommendedName>
        <fullName evidence="8">Ubiquitin-like protease family profile domain-containing protein</fullName>
    </recommendedName>
</protein>
<comment type="similarity">
    <text evidence="1">Belongs to the peptidase C48 family.</text>
</comment>
<dbReference type="Gene3D" id="3.40.395.10">
    <property type="entry name" value="Adenoviral Proteinase, Chain A"/>
    <property type="match status" value="1"/>
</dbReference>
<dbReference type="GO" id="GO:0006508">
    <property type="term" value="P:proteolysis"/>
    <property type="evidence" value="ECO:0007669"/>
    <property type="project" value="UniProtKB-KW"/>
</dbReference>
<dbReference type="AlphaFoldDB" id="A0AAV7G1S7"/>
<evidence type="ECO:0000259" key="8">
    <source>
        <dbReference type="PROSITE" id="PS50600"/>
    </source>
</evidence>
<name>A0AAV7G1S7_DENCH</name>
<keyword evidence="4" id="KW-0788">Thiol protease</keyword>